<dbReference type="Proteomes" id="UP000199580">
    <property type="component" value="Unassembled WGS sequence"/>
</dbReference>
<gene>
    <name evidence="3" type="ORF">SAMN04487935_2506</name>
</gene>
<evidence type="ECO:0000256" key="2">
    <source>
        <dbReference type="SAM" id="Phobius"/>
    </source>
</evidence>
<evidence type="ECO:0000313" key="3">
    <source>
        <dbReference type="EMBL" id="SDK07226.1"/>
    </source>
</evidence>
<name>A0A1G8YWT0_9FLAO</name>
<sequence length="135" mass="16065">MAITLQILWLFILALPIACVAWTVTHEEVFREPREYCARRCKDGKTLPERKFFYLFTCEYCFSHYVTVAFLFLTDFHLLLNDWRGYVIAGFALVWIANTYMSLMAFIRQDIKKEKTEIALLEKEAETVQKDLEKY</sequence>
<evidence type="ECO:0000313" key="4">
    <source>
        <dbReference type="Proteomes" id="UP000199580"/>
    </source>
</evidence>
<keyword evidence="1" id="KW-0175">Coiled coil</keyword>
<proteinExistence type="predicted"/>
<keyword evidence="4" id="KW-1185">Reference proteome</keyword>
<dbReference type="OrthoDB" id="1375524at2"/>
<dbReference type="EMBL" id="FNEZ01000003">
    <property type="protein sequence ID" value="SDK07226.1"/>
    <property type="molecule type" value="Genomic_DNA"/>
</dbReference>
<keyword evidence="2" id="KW-1133">Transmembrane helix</keyword>
<feature type="transmembrane region" description="Helical" evidence="2">
    <location>
        <begin position="85"/>
        <end position="107"/>
    </location>
</feature>
<feature type="coiled-coil region" evidence="1">
    <location>
        <begin position="104"/>
        <end position="131"/>
    </location>
</feature>
<protein>
    <submittedName>
        <fullName evidence="3">Uncharacterized protein</fullName>
    </submittedName>
</protein>
<dbReference type="RefSeq" id="WP_091395942.1">
    <property type="nucleotide sequence ID" value="NZ_BKAI01000006.1"/>
</dbReference>
<accession>A0A1G8YWT0</accession>
<evidence type="ECO:0000256" key="1">
    <source>
        <dbReference type="SAM" id="Coils"/>
    </source>
</evidence>
<feature type="transmembrane region" description="Helical" evidence="2">
    <location>
        <begin position="52"/>
        <end position="73"/>
    </location>
</feature>
<feature type="transmembrane region" description="Helical" evidence="2">
    <location>
        <begin position="6"/>
        <end position="24"/>
    </location>
</feature>
<dbReference type="AlphaFoldDB" id="A0A1G8YWT0"/>
<keyword evidence="2" id="KW-0472">Membrane</keyword>
<keyword evidence="2" id="KW-0812">Transmembrane</keyword>
<reference evidence="3 4" key="1">
    <citation type="submission" date="2016-10" db="EMBL/GenBank/DDBJ databases">
        <authorList>
            <person name="de Groot N.N."/>
        </authorList>
    </citation>
    <scope>NUCLEOTIDE SEQUENCE [LARGE SCALE GENOMIC DNA]</scope>
    <source>
        <strain evidence="3 4">CGMCC 1.10076</strain>
    </source>
</reference>
<organism evidence="3 4">
    <name type="scientific">Flavobacterium noncentrifugens</name>
    <dbReference type="NCBI Taxonomy" id="1128970"/>
    <lineage>
        <taxon>Bacteria</taxon>
        <taxon>Pseudomonadati</taxon>
        <taxon>Bacteroidota</taxon>
        <taxon>Flavobacteriia</taxon>
        <taxon>Flavobacteriales</taxon>
        <taxon>Flavobacteriaceae</taxon>
        <taxon>Flavobacterium</taxon>
    </lineage>
</organism>